<feature type="region of interest" description="Disordered" evidence="1">
    <location>
        <begin position="135"/>
        <end position="178"/>
    </location>
</feature>
<name>A0A4Y1MZE7_9PROT</name>
<proteinExistence type="predicted"/>
<dbReference type="AlphaFoldDB" id="A0A4Y1MZE7"/>
<gene>
    <name evidence="2" type="ORF">RADP37_05371</name>
</gene>
<accession>A0A4Y1MZE7</accession>
<reference evidence="2" key="1">
    <citation type="submission" date="2017-12" db="EMBL/GenBank/DDBJ databases">
        <authorList>
            <person name="Martens C."/>
            <person name="Dahlstrom E."/>
            <person name="Barbian K."/>
            <person name="Sykora L."/>
            <person name="Ricklefs S."/>
            <person name="Bruno D."/>
            <person name="Anzick I."/>
            <person name="Myles I."/>
            <person name="Datta S.K."/>
        </authorList>
    </citation>
    <scope>NUCLEOTIDE SEQUENCE</scope>
    <source>
        <strain evidence="2">AD2</strain>
    </source>
</reference>
<feature type="compositionally biased region" description="Basic and acidic residues" evidence="1">
    <location>
        <begin position="159"/>
        <end position="178"/>
    </location>
</feature>
<evidence type="ECO:0000313" key="2">
    <source>
        <dbReference type="EMBL" id="AWV23298.1"/>
    </source>
</evidence>
<dbReference type="EMBL" id="CP025189">
    <property type="protein sequence ID" value="AWV23298.1"/>
    <property type="molecule type" value="Genomic_DNA"/>
</dbReference>
<organism evidence="2">
    <name type="scientific">Roseomonas mucosa</name>
    <dbReference type="NCBI Taxonomy" id="207340"/>
    <lineage>
        <taxon>Bacteria</taxon>
        <taxon>Pseudomonadati</taxon>
        <taxon>Pseudomonadota</taxon>
        <taxon>Alphaproteobacteria</taxon>
        <taxon>Acetobacterales</taxon>
        <taxon>Roseomonadaceae</taxon>
        <taxon>Roseomonas</taxon>
    </lineage>
</organism>
<protein>
    <submittedName>
        <fullName evidence="2">Uncharacterized protein</fullName>
    </submittedName>
</protein>
<evidence type="ECO:0000256" key="1">
    <source>
        <dbReference type="SAM" id="MobiDB-lite"/>
    </source>
</evidence>
<sequence length="178" mass="20114">MAPEDETPEDTRAQDQAKNEVRWALRTLAANVLRVTRGAGKPYLLVEHAADFLKAVIAYQEVSGHPLMAEVLSQALDIQPDRELNPQISAGYRDREEATHTMVRGALQIAAARLMEQRTQRAAGESELHQGMRSMEQAQQLLRQEWERESRPGAPTAQERVRELVKGILEDGRKPRKK</sequence>
<dbReference type="RefSeq" id="WP_397540487.1">
    <property type="nucleotide sequence ID" value="NZ_CP025189.1"/>
</dbReference>